<evidence type="ECO:0000259" key="6">
    <source>
        <dbReference type="PROSITE" id="PS50932"/>
    </source>
</evidence>
<keyword evidence="1" id="KW-0678">Repressor</keyword>
<evidence type="ECO:0000256" key="3">
    <source>
        <dbReference type="ARBA" id="ARBA00023125"/>
    </source>
</evidence>
<dbReference type="AlphaFoldDB" id="A0A4V2PIN7"/>
<feature type="domain" description="HTH lacI-type" evidence="6">
    <location>
        <begin position="3"/>
        <end position="57"/>
    </location>
</feature>
<dbReference type="PROSITE" id="PS50932">
    <property type="entry name" value="HTH_LACI_2"/>
    <property type="match status" value="1"/>
</dbReference>
<feature type="region of interest" description="Disordered" evidence="5">
    <location>
        <begin position="334"/>
        <end position="355"/>
    </location>
</feature>
<evidence type="ECO:0000256" key="2">
    <source>
        <dbReference type="ARBA" id="ARBA00023015"/>
    </source>
</evidence>
<feature type="compositionally biased region" description="Polar residues" evidence="5">
    <location>
        <begin position="342"/>
        <end position="355"/>
    </location>
</feature>
<dbReference type="EMBL" id="SMFZ01000001">
    <property type="protein sequence ID" value="TCK25406.1"/>
    <property type="molecule type" value="Genomic_DNA"/>
</dbReference>
<dbReference type="CDD" id="cd06267">
    <property type="entry name" value="PBP1_LacI_sugar_binding-like"/>
    <property type="match status" value="1"/>
</dbReference>
<dbReference type="InterPro" id="IPR000843">
    <property type="entry name" value="HTH_LacI"/>
</dbReference>
<evidence type="ECO:0000313" key="8">
    <source>
        <dbReference type="Proteomes" id="UP000295560"/>
    </source>
</evidence>
<dbReference type="SUPFAM" id="SSF53822">
    <property type="entry name" value="Periplasmic binding protein-like I"/>
    <property type="match status" value="1"/>
</dbReference>
<protein>
    <submittedName>
        <fullName evidence="7">LacI family transcriptional regulator</fullName>
    </submittedName>
</protein>
<dbReference type="PANTHER" id="PTHR30146:SF148">
    <property type="entry name" value="HTH-TYPE TRANSCRIPTIONAL REPRESSOR PURR-RELATED"/>
    <property type="match status" value="1"/>
</dbReference>
<dbReference type="Gene3D" id="1.10.260.40">
    <property type="entry name" value="lambda repressor-like DNA-binding domains"/>
    <property type="match status" value="1"/>
</dbReference>
<keyword evidence="4" id="KW-0804">Transcription</keyword>
<name>A0A4V2PIN7_PSEEN</name>
<evidence type="ECO:0000256" key="4">
    <source>
        <dbReference type="ARBA" id="ARBA00023163"/>
    </source>
</evidence>
<dbReference type="GO" id="GO:0003700">
    <property type="term" value="F:DNA-binding transcription factor activity"/>
    <property type="evidence" value="ECO:0007669"/>
    <property type="project" value="TreeGrafter"/>
</dbReference>
<keyword evidence="8" id="KW-1185">Reference proteome</keyword>
<reference evidence="7 8" key="1">
    <citation type="submission" date="2019-03" db="EMBL/GenBank/DDBJ databases">
        <title>Sequencing the genomes of 1000 actinobacteria strains.</title>
        <authorList>
            <person name="Klenk H.-P."/>
        </authorList>
    </citation>
    <scope>NUCLEOTIDE SEQUENCE [LARGE SCALE GENOMIC DNA]</scope>
    <source>
        <strain evidence="7 8">DSM 44969</strain>
    </source>
</reference>
<sequence>MSSTMAEVARMAGVSTATVSHVLNGTRPVSAATRAAVLDAVAAVDYTPNTAARSLATARTTSIALAISAISNPYFGELLGGVENEAAAAGYTLLVVDPHEDPTYEGTVVRRLRNRVDGVLLAPSADARATLTELTALRVPTVLVDRLPGGEYDQVGTENVEPVAELVAHLAERGHTRIGFVAGHAGLTTTAERLEGYRTGLARCGLPVDPELVADGDSESVPARGALGVLLGLERPPTAVISANNAMTIGVVQELHERGLRVPEDIALVAFDDFPWADAFRPRLTVIAQPFAEIGREAVRLLLRRMAEPDAETRTVRLPARFVHRESCGCPVVPPQVVQPPDSTSARSNVTGRSS</sequence>
<dbReference type="InterPro" id="IPR010982">
    <property type="entry name" value="Lambda_DNA-bd_dom_sf"/>
</dbReference>
<dbReference type="CDD" id="cd01392">
    <property type="entry name" value="HTH_LacI"/>
    <property type="match status" value="1"/>
</dbReference>
<dbReference type="Gene3D" id="3.40.50.2300">
    <property type="match status" value="2"/>
</dbReference>
<dbReference type="InterPro" id="IPR046335">
    <property type="entry name" value="LacI/GalR-like_sensor"/>
</dbReference>
<dbReference type="Proteomes" id="UP000295560">
    <property type="component" value="Unassembled WGS sequence"/>
</dbReference>
<organism evidence="7 8">
    <name type="scientific">Pseudonocardia endophytica</name>
    <dbReference type="NCBI Taxonomy" id="401976"/>
    <lineage>
        <taxon>Bacteria</taxon>
        <taxon>Bacillati</taxon>
        <taxon>Actinomycetota</taxon>
        <taxon>Actinomycetes</taxon>
        <taxon>Pseudonocardiales</taxon>
        <taxon>Pseudonocardiaceae</taxon>
        <taxon>Pseudonocardia</taxon>
    </lineage>
</organism>
<dbReference type="PRINTS" id="PR00036">
    <property type="entry name" value="HTHLACI"/>
</dbReference>
<accession>A0A4V2PIN7</accession>
<dbReference type="PROSITE" id="PS00356">
    <property type="entry name" value="HTH_LACI_1"/>
    <property type="match status" value="1"/>
</dbReference>
<evidence type="ECO:0000313" key="7">
    <source>
        <dbReference type="EMBL" id="TCK25406.1"/>
    </source>
</evidence>
<dbReference type="GO" id="GO:0000976">
    <property type="term" value="F:transcription cis-regulatory region binding"/>
    <property type="evidence" value="ECO:0007669"/>
    <property type="project" value="TreeGrafter"/>
</dbReference>
<proteinExistence type="predicted"/>
<keyword evidence="3" id="KW-0238">DNA-binding</keyword>
<gene>
    <name evidence="7" type="ORF">EV378_1213</name>
</gene>
<comment type="caution">
    <text evidence="7">The sequence shown here is derived from an EMBL/GenBank/DDBJ whole genome shotgun (WGS) entry which is preliminary data.</text>
</comment>
<dbReference type="InterPro" id="IPR028082">
    <property type="entry name" value="Peripla_BP_I"/>
</dbReference>
<dbReference type="SUPFAM" id="SSF47413">
    <property type="entry name" value="lambda repressor-like DNA-binding domains"/>
    <property type="match status" value="1"/>
</dbReference>
<dbReference type="Pfam" id="PF00356">
    <property type="entry name" value="LacI"/>
    <property type="match status" value="1"/>
</dbReference>
<keyword evidence="2" id="KW-0805">Transcription regulation</keyword>
<evidence type="ECO:0000256" key="5">
    <source>
        <dbReference type="SAM" id="MobiDB-lite"/>
    </source>
</evidence>
<dbReference type="Pfam" id="PF13377">
    <property type="entry name" value="Peripla_BP_3"/>
    <property type="match status" value="1"/>
</dbReference>
<dbReference type="SMART" id="SM00354">
    <property type="entry name" value="HTH_LACI"/>
    <property type="match status" value="1"/>
</dbReference>
<evidence type="ECO:0000256" key="1">
    <source>
        <dbReference type="ARBA" id="ARBA00022491"/>
    </source>
</evidence>
<dbReference type="PANTHER" id="PTHR30146">
    <property type="entry name" value="LACI-RELATED TRANSCRIPTIONAL REPRESSOR"/>
    <property type="match status" value="1"/>
</dbReference>